<evidence type="ECO:0000256" key="12">
    <source>
        <dbReference type="SAM" id="MobiDB-lite"/>
    </source>
</evidence>
<dbReference type="PROSITE" id="PS50023">
    <property type="entry name" value="LIM_DOMAIN_2"/>
    <property type="match status" value="2"/>
</dbReference>
<dbReference type="EMBL" id="JH711585">
    <property type="protein sequence ID" value="EIW76720.1"/>
    <property type="molecule type" value="Genomic_DNA"/>
</dbReference>
<reference evidence="15" key="1">
    <citation type="journal article" date="2012" name="Science">
        <title>The Paleozoic origin of enzymatic lignin decomposition reconstructed from 31 fungal genomes.</title>
        <authorList>
            <person name="Floudas D."/>
            <person name="Binder M."/>
            <person name="Riley R."/>
            <person name="Barry K."/>
            <person name="Blanchette R.A."/>
            <person name="Henrissat B."/>
            <person name="Martinez A.T."/>
            <person name="Otillar R."/>
            <person name="Spatafora J.W."/>
            <person name="Yadav J.S."/>
            <person name="Aerts A."/>
            <person name="Benoit I."/>
            <person name="Boyd A."/>
            <person name="Carlson A."/>
            <person name="Copeland A."/>
            <person name="Coutinho P.M."/>
            <person name="de Vries R.P."/>
            <person name="Ferreira P."/>
            <person name="Findley K."/>
            <person name="Foster B."/>
            <person name="Gaskell J."/>
            <person name="Glotzer D."/>
            <person name="Gorecki P."/>
            <person name="Heitman J."/>
            <person name="Hesse C."/>
            <person name="Hori C."/>
            <person name="Igarashi K."/>
            <person name="Jurgens J.A."/>
            <person name="Kallen N."/>
            <person name="Kersten P."/>
            <person name="Kohler A."/>
            <person name="Kuees U."/>
            <person name="Kumar T.K.A."/>
            <person name="Kuo A."/>
            <person name="LaButti K."/>
            <person name="Larrondo L.F."/>
            <person name="Lindquist E."/>
            <person name="Ling A."/>
            <person name="Lombard V."/>
            <person name="Lucas S."/>
            <person name="Lundell T."/>
            <person name="Martin R."/>
            <person name="McLaughlin D.J."/>
            <person name="Morgenstern I."/>
            <person name="Morin E."/>
            <person name="Murat C."/>
            <person name="Nagy L.G."/>
            <person name="Nolan M."/>
            <person name="Ohm R.A."/>
            <person name="Patyshakuliyeva A."/>
            <person name="Rokas A."/>
            <person name="Ruiz-Duenas F.J."/>
            <person name="Sabat G."/>
            <person name="Salamov A."/>
            <person name="Samejima M."/>
            <person name="Schmutz J."/>
            <person name="Slot J.C."/>
            <person name="St John F."/>
            <person name="Stenlid J."/>
            <person name="Sun H."/>
            <person name="Sun S."/>
            <person name="Syed K."/>
            <person name="Tsang A."/>
            <person name="Wiebenga A."/>
            <person name="Young D."/>
            <person name="Pisabarro A."/>
            <person name="Eastwood D.C."/>
            <person name="Martin F."/>
            <person name="Cullen D."/>
            <person name="Grigoriev I.V."/>
            <person name="Hibbett D.S."/>
        </authorList>
    </citation>
    <scope>NUCLEOTIDE SEQUENCE [LARGE SCALE GENOMIC DNA]</scope>
    <source>
        <strain evidence="15">RWD-64-598 SS2</strain>
    </source>
</reference>
<feature type="compositionally biased region" description="Low complexity" evidence="12">
    <location>
        <begin position="133"/>
        <end position="151"/>
    </location>
</feature>
<evidence type="ECO:0000256" key="1">
    <source>
        <dbReference type="ARBA" id="ARBA00004123"/>
    </source>
</evidence>
<proteinExistence type="predicted"/>
<dbReference type="GO" id="GO:0030695">
    <property type="term" value="F:GTPase regulator activity"/>
    <property type="evidence" value="ECO:0007669"/>
    <property type="project" value="UniProtKB-ARBA"/>
</dbReference>
<dbReference type="GO" id="GO:0030036">
    <property type="term" value="P:actin cytoskeleton organization"/>
    <property type="evidence" value="ECO:0007669"/>
    <property type="project" value="TreeGrafter"/>
</dbReference>
<evidence type="ECO:0000256" key="2">
    <source>
        <dbReference type="ARBA" id="ARBA00022481"/>
    </source>
</evidence>
<evidence type="ECO:0000313" key="14">
    <source>
        <dbReference type="EMBL" id="EIW76720.1"/>
    </source>
</evidence>
<dbReference type="Pfam" id="PF00412">
    <property type="entry name" value="LIM"/>
    <property type="match status" value="2"/>
</dbReference>
<dbReference type="Gene3D" id="2.10.110.10">
    <property type="entry name" value="Cysteine Rich Protein"/>
    <property type="match status" value="2"/>
</dbReference>
<evidence type="ECO:0000313" key="15">
    <source>
        <dbReference type="Proteomes" id="UP000053558"/>
    </source>
</evidence>
<gene>
    <name evidence="14" type="ORF">CONPUDRAFT_168527</name>
</gene>
<feature type="compositionally biased region" description="Acidic residues" evidence="12">
    <location>
        <begin position="253"/>
        <end position="263"/>
    </location>
</feature>
<feature type="region of interest" description="Disordered" evidence="12">
    <location>
        <begin position="79"/>
        <end position="151"/>
    </location>
</feature>
<dbReference type="GO" id="GO:0005634">
    <property type="term" value="C:nucleus"/>
    <property type="evidence" value="ECO:0007669"/>
    <property type="project" value="UniProtKB-SubCell"/>
</dbReference>
<feature type="domain" description="LIM zinc-binding" evidence="13">
    <location>
        <begin position="8"/>
        <end position="69"/>
    </location>
</feature>
<dbReference type="GeneID" id="19206015"/>
<keyword evidence="5 11" id="KW-0862">Zinc</keyword>
<dbReference type="KEGG" id="cput:CONPUDRAFT_168527"/>
<dbReference type="SUPFAM" id="SSF57716">
    <property type="entry name" value="Glucocorticoid receptor-like (DNA-binding domain)"/>
    <property type="match status" value="4"/>
</dbReference>
<keyword evidence="2" id="KW-0488">Methylation</keyword>
<evidence type="ECO:0000256" key="5">
    <source>
        <dbReference type="ARBA" id="ARBA00022833"/>
    </source>
</evidence>
<feature type="domain" description="LIM zinc-binding" evidence="13">
    <location>
        <begin position="355"/>
        <end position="415"/>
    </location>
</feature>
<comment type="subcellular location">
    <subcellularLocation>
        <location evidence="1">Nucleus</location>
    </subcellularLocation>
</comment>
<name>A0A5M3MD02_CONPW</name>
<evidence type="ECO:0000256" key="4">
    <source>
        <dbReference type="ARBA" id="ARBA00022737"/>
    </source>
</evidence>
<keyword evidence="8" id="KW-0539">Nucleus</keyword>
<dbReference type="OrthoDB" id="8062037at2759"/>
<evidence type="ECO:0000256" key="10">
    <source>
        <dbReference type="ARBA" id="ARBA00072537"/>
    </source>
</evidence>
<organism evidence="14 15">
    <name type="scientific">Coniophora puteana (strain RWD-64-598)</name>
    <name type="common">Brown rot fungus</name>
    <dbReference type="NCBI Taxonomy" id="741705"/>
    <lineage>
        <taxon>Eukaryota</taxon>
        <taxon>Fungi</taxon>
        <taxon>Dikarya</taxon>
        <taxon>Basidiomycota</taxon>
        <taxon>Agaricomycotina</taxon>
        <taxon>Agaricomycetes</taxon>
        <taxon>Agaricomycetidae</taxon>
        <taxon>Boletales</taxon>
        <taxon>Coniophorineae</taxon>
        <taxon>Coniophoraceae</taxon>
        <taxon>Coniophora</taxon>
    </lineage>
</organism>
<dbReference type="CDD" id="cd09326">
    <property type="entry name" value="LIM_CRP_like"/>
    <property type="match status" value="2"/>
</dbReference>
<evidence type="ECO:0000256" key="6">
    <source>
        <dbReference type="ARBA" id="ARBA00022990"/>
    </source>
</evidence>
<evidence type="ECO:0000259" key="13">
    <source>
        <dbReference type="PROSITE" id="PS50023"/>
    </source>
</evidence>
<dbReference type="FunFam" id="2.10.110.10:FF:000001">
    <property type="entry name" value="Cysteine and glycine-rich protein 1"/>
    <property type="match status" value="1"/>
</dbReference>
<dbReference type="SMART" id="SM00132">
    <property type="entry name" value="LIM"/>
    <property type="match status" value="2"/>
</dbReference>
<comment type="function">
    <text evidence="9">Seems to have a role in zinc absorption and may function as an intracellular zinc transport protein.</text>
</comment>
<keyword evidence="7 11" id="KW-0440">LIM domain</keyword>
<comment type="caution">
    <text evidence="14">The sequence shown here is derived from an EMBL/GenBank/DDBJ whole genome shotgun (WGS) entry which is preliminary data.</text>
</comment>
<keyword evidence="3 11" id="KW-0479">Metal-binding</keyword>
<dbReference type="InterPro" id="IPR001781">
    <property type="entry name" value="Znf_LIM"/>
</dbReference>
<protein>
    <recommendedName>
        <fullName evidence="10">Cysteine-rich protein 1</fullName>
    </recommendedName>
</protein>
<dbReference type="AlphaFoldDB" id="A0A5M3MD02"/>
<sequence length="428" mass="44814">MHPFGGTPVCPRCEKVVYAAEQAMGPGRRLYHKPCLACTSCNKRLDSYTLLEHDEQPYCKNCHVRLFGTRDLRQANFPYKADPSRLTSPSSSPAPLPTSPTSPNAPLRSRTYSSPNSPPQPPQRAISPTPYASQQQRRALSPPPQSSSAQPILKATVRYGRSPSIVQNSLPSVADEQAGGEGSGTVSPPRRTTSPVYGVRGAMSPKRTSFAHLKGGTGTHIITNGNRNGNGNGTDSGANSTNGDTHSTPAGDAEAEAEAEAEVDVSTSPVTSSIDEIVRSPVRFSATTLGRAYSSGAGVGAGLGVGATEPVRAHVTGNMPLRQNTIGTRYGAALGGGGGGTPGHSPKSFSIGGTPVCPRCGKNVYFAEQMKMVGKTWHKGCLRCVECNTLLDSKRLNDRDGDPVCNRCYAKLHGPQAGGYSLAGKVGG</sequence>
<feature type="compositionally biased region" description="Polar residues" evidence="12">
    <location>
        <begin position="184"/>
        <end position="195"/>
    </location>
</feature>
<dbReference type="GO" id="GO:0046872">
    <property type="term" value="F:metal ion binding"/>
    <property type="evidence" value="ECO:0007669"/>
    <property type="project" value="UniProtKB-KW"/>
</dbReference>
<keyword evidence="15" id="KW-1185">Reference proteome</keyword>
<dbReference type="GO" id="GO:0005737">
    <property type="term" value="C:cytoplasm"/>
    <property type="evidence" value="ECO:0007669"/>
    <property type="project" value="TreeGrafter"/>
</dbReference>
<dbReference type="FunFam" id="2.10.110.10:FF:000054">
    <property type="entry name" value="Cysteine-rich protein 1"/>
    <property type="match status" value="1"/>
</dbReference>
<evidence type="ECO:0000256" key="7">
    <source>
        <dbReference type="ARBA" id="ARBA00023038"/>
    </source>
</evidence>
<feature type="compositionally biased region" description="Polar residues" evidence="12">
    <location>
        <begin position="235"/>
        <end position="248"/>
    </location>
</feature>
<dbReference type="PANTHER" id="PTHR24215:SF35">
    <property type="entry name" value="MUSCLE LIM PROTEIN MLP84B"/>
    <property type="match status" value="1"/>
</dbReference>
<accession>A0A5M3MD02</accession>
<evidence type="ECO:0000256" key="9">
    <source>
        <dbReference type="ARBA" id="ARBA00055254"/>
    </source>
</evidence>
<dbReference type="Proteomes" id="UP000053558">
    <property type="component" value="Unassembled WGS sequence"/>
</dbReference>
<dbReference type="RefSeq" id="XP_007773092.1">
    <property type="nucleotide sequence ID" value="XM_007774902.1"/>
</dbReference>
<evidence type="ECO:0000256" key="8">
    <source>
        <dbReference type="ARBA" id="ARBA00023242"/>
    </source>
</evidence>
<dbReference type="PANTHER" id="PTHR24215">
    <property type="entry name" value="RHO-GTPASE-ACTIVATING PROTEIN LRG1"/>
    <property type="match status" value="1"/>
</dbReference>
<evidence type="ECO:0000256" key="3">
    <source>
        <dbReference type="ARBA" id="ARBA00022723"/>
    </source>
</evidence>
<feature type="region of interest" description="Disordered" evidence="12">
    <location>
        <begin position="170"/>
        <end position="268"/>
    </location>
</feature>
<dbReference type="OMA" id="ESPKCPR"/>
<evidence type="ECO:0000256" key="11">
    <source>
        <dbReference type="PROSITE-ProRule" id="PRU00125"/>
    </source>
</evidence>
<dbReference type="PROSITE" id="PS00478">
    <property type="entry name" value="LIM_DOMAIN_1"/>
    <property type="match status" value="2"/>
</dbReference>
<keyword evidence="6" id="KW-0007">Acetylation</keyword>
<keyword evidence="4" id="KW-0677">Repeat</keyword>